<comment type="caution">
    <text evidence="13">The sequence shown here is derived from an EMBL/GenBank/DDBJ whole genome shotgun (WGS) entry which is preliminary data.</text>
</comment>
<dbReference type="Pfam" id="PF04389">
    <property type="entry name" value="Peptidase_M28"/>
    <property type="match status" value="1"/>
</dbReference>
<dbReference type="CDD" id="cd03879">
    <property type="entry name" value="M28_AAP"/>
    <property type="match status" value="1"/>
</dbReference>
<dbReference type="InterPro" id="IPR007484">
    <property type="entry name" value="Peptidase_M28"/>
</dbReference>
<evidence type="ECO:0000256" key="7">
    <source>
        <dbReference type="ARBA" id="ARBA00022801"/>
    </source>
</evidence>
<proteinExistence type="inferred from homology"/>
<name>A0A8H5ZET3_COCSA</name>
<evidence type="ECO:0000256" key="2">
    <source>
        <dbReference type="ARBA" id="ARBA00011245"/>
    </source>
</evidence>
<evidence type="ECO:0000256" key="6">
    <source>
        <dbReference type="ARBA" id="ARBA00022729"/>
    </source>
</evidence>
<dbReference type="PANTHER" id="PTHR12147:SF56">
    <property type="entry name" value="AMINOPEPTIDASE YDR415C-RELATED"/>
    <property type="match status" value="1"/>
</dbReference>
<sequence>MKSLGLLATVCATAALAKGPERVSNAARSITIEVAPGETHQITEDERWDIATGGGCGSHFFDITDSFAEPIAVTRAAAYPTTFQYGANIRRLFPSLSWANIKKNLEQYSTFHTRFSETQSGADAAQWLLAQVQAVVKQANKPGVTASAFPHSLWPQNSIIARIQGRSNRTVVVGAHLDSINSANRLTGRAPGVDDDGSGSMLLLEALRVLLTDSAFAGSNSLLENTIEFHWYAAEEGGLRGSQDIFTQYKNAGRDIWAMLQQDMVGYTKGTLNAGKPESFGLITDFTDAVLNRYLVGVIGEYTDITYVNSTCGYACSDHGSAMRSGYPASFVFESDFRYRNPYIHTANDTMEHMDPNHVLQHGRLVLGYLYELGFSKA</sequence>
<dbReference type="InterPro" id="IPR045175">
    <property type="entry name" value="M28_fam"/>
</dbReference>
<dbReference type="SUPFAM" id="SSF53187">
    <property type="entry name" value="Zn-dependent exopeptidases"/>
    <property type="match status" value="1"/>
</dbReference>
<evidence type="ECO:0000313" key="13">
    <source>
        <dbReference type="EMBL" id="KAF5847971.1"/>
    </source>
</evidence>
<keyword evidence="8 11" id="KW-0862">Zinc</keyword>
<reference evidence="13" key="1">
    <citation type="submission" date="2019-11" db="EMBL/GenBank/DDBJ databases">
        <title>Bipolaris sorokiniana Genome sequencing.</title>
        <authorList>
            <person name="Wang H."/>
        </authorList>
    </citation>
    <scope>NUCLEOTIDE SEQUENCE</scope>
</reference>
<dbReference type="GO" id="GO:0008235">
    <property type="term" value="F:metalloexopeptidase activity"/>
    <property type="evidence" value="ECO:0007669"/>
    <property type="project" value="InterPro"/>
</dbReference>
<dbReference type="FunFam" id="3.40.630.10:FF:000042">
    <property type="entry name" value="Peptide hydrolase"/>
    <property type="match status" value="1"/>
</dbReference>
<protein>
    <recommendedName>
        <fullName evidence="11">Peptide hydrolase</fullName>
        <ecNumber evidence="11">3.4.-.-</ecNumber>
    </recommendedName>
</protein>
<dbReference type="GO" id="GO:0046872">
    <property type="term" value="F:metal ion binding"/>
    <property type="evidence" value="ECO:0007669"/>
    <property type="project" value="UniProtKB-KW"/>
</dbReference>
<evidence type="ECO:0000259" key="12">
    <source>
        <dbReference type="Pfam" id="PF04389"/>
    </source>
</evidence>
<keyword evidence="4 11" id="KW-0645">Protease</keyword>
<dbReference type="AlphaFoldDB" id="A0A8H5ZET3"/>
<dbReference type="Proteomes" id="UP000624244">
    <property type="component" value="Unassembled WGS sequence"/>
</dbReference>
<dbReference type="EC" id="3.4.-.-" evidence="11"/>
<accession>A0A8H5ZET3</accession>
<dbReference type="EMBL" id="WNKQ01000012">
    <property type="protein sequence ID" value="KAF5847971.1"/>
    <property type="molecule type" value="Genomic_DNA"/>
</dbReference>
<keyword evidence="3" id="KW-0031">Aminopeptidase</keyword>
<keyword evidence="6 11" id="KW-0732">Signal</keyword>
<evidence type="ECO:0000256" key="9">
    <source>
        <dbReference type="ARBA" id="ARBA00023157"/>
    </source>
</evidence>
<gene>
    <name evidence="13" type="ORF">GGP41_009325</name>
</gene>
<keyword evidence="5 11" id="KW-0479">Metal-binding</keyword>
<comment type="similarity">
    <text evidence="10">Belongs to the peptidase M28 family. M28E subfamily.</text>
</comment>
<evidence type="ECO:0000313" key="14">
    <source>
        <dbReference type="Proteomes" id="UP000624244"/>
    </source>
</evidence>
<evidence type="ECO:0000256" key="3">
    <source>
        <dbReference type="ARBA" id="ARBA00022438"/>
    </source>
</evidence>
<keyword evidence="9" id="KW-1015">Disulfide bond</keyword>
<comment type="subunit">
    <text evidence="2">Monomer.</text>
</comment>
<feature type="domain" description="Peptidase M28" evidence="12">
    <location>
        <begin position="159"/>
        <end position="368"/>
    </location>
</feature>
<evidence type="ECO:0000256" key="1">
    <source>
        <dbReference type="ARBA" id="ARBA00001947"/>
    </source>
</evidence>
<organism evidence="13 14">
    <name type="scientific">Cochliobolus sativus</name>
    <name type="common">Common root rot and spot blotch fungus</name>
    <name type="synonym">Bipolaris sorokiniana</name>
    <dbReference type="NCBI Taxonomy" id="45130"/>
    <lineage>
        <taxon>Eukaryota</taxon>
        <taxon>Fungi</taxon>
        <taxon>Dikarya</taxon>
        <taxon>Ascomycota</taxon>
        <taxon>Pezizomycotina</taxon>
        <taxon>Dothideomycetes</taxon>
        <taxon>Pleosporomycetidae</taxon>
        <taxon>Pleosporales</taxon>
        <taxon>Pleosporineae</taxon>
        <taxon>Pleosporaceae</taxon>
        <taxon>Bipolaris</taxon>
    </lineage>
</organism>
<evidence type="ECO:0000256" key="8">
    <source>
        <dbReference type="ARBA" id="ARBA00022833"/>
    </source>
</evidence>
<comment type="cofactor">
    <cofactor evidence="1">
        <name>Zn(2+)</name>
        <dbReference type="ChEBI" id="CHEBI:29105"/>
    </cofactor>
</comment>
<dbReference type="GO" id="GO:0006508">
    <property type="term" value="P:proteolysis"/>
    <property type="evidence" value="ECO:0007669"/>
    <property type="project" value="UniProtKB-KW"/>
</dbReference>
<keyword evidence="7 11" id="KW-0378">Hydrolase</keyword>
<feature type="chain" id="PRO_5034309723" description="Peptide hydrolase" evidence="11">
    <location>
        <begin position="18"/>
        <end position="378"/>
    </location>
</feature>
<evidence type="ECO:0000256" key="4">
    <source>
        <dbReference type="ARBA" id="ARBA00022670"/>
    </source>
</evidence>
<feature type="signal peptide" evidence="11">
    <location>
        <begin position="1"/>
        <end position="17"/>
    </location>
</feature>
<evidence type="ECO:0000256" key="10">
    <source>
        <dbReference type="ARBA" id="ARBA00043962"/>
    </source>
</evidence>
<evidence type="ECO:0000256" key="5">
    <source>
        <dbReference type="ARBA" id="ARBA00022723"/>
    </source>
</evidence>
<dbReference type="Gene3D" id="3.40.630.10">
    <property type="entry name" value="Zn peptidases"/>
    <property type="match status" value="1"/>
</dbReference>
<dbReference type="GO" id="GO:0004177">
    <property type="term" value="F:aminopeptidase activity"/>
    <property type="evidence" value="ECO:0007669"/>
    <property type="project" value="UniProtKB-KW"/>
</dbReference>
<dbReference type="PANTHER" id="PTHR12147">
    <property type="entry name" value="METALLOPEPTIDASE M28 FAMILY MEMBER"/>
    <property type="match status" value="1"/>
</dbReference>
<evidence type="ECO:0000256" key="11">
    <source>
        <dbReference type="RuleBase" id="RU361240"/>
    </source>
</evidence>